<evidence type="ECO:0000256" key="4">
    <source>
        <dbReference type="ARBA" id="ARBA00023002"/>
    </source>
</evidence>
<keyword evidence="4 8" id="KW-0560">Oxidoreductase</keyword>
<dbReference type="InterPro" id="IPR015879">
    <property type="entry name" value="Ring_hydroxy_dOase_asu_C_dom"/>
</dbReference>
<organism evidence="8 9">
    <name type="scientific">Roseovarius litorisediminis</name>
    <dbReference type="NCBI Taxonomy" id="1312363"/>
    <lineage>
        <taxon>Bacteria</taxon>
        <taxon>Pseudomonadati</taxon>
        <taxon>Pseudomonadota</taxon>
        <taxon>Alphaproteobacteria</taxon>
        <taxon>Rhodobacterales</taxon>
        <taxon>Roseobacteraceae</taxon>
        <taxon>Roseovarius</taxon>
    </lineage>
</organism>
<gene>
    <name evidence="8" type="primary">andAc</name>
    <name evidence="8" type="ORF">PEL8287_00954</name>
</gene>
<protein>
    <submittedName>
        <fullName evidence="8">Anthranilate 1,2-dioxygenase large subunit</fullName>
        <ecNumber evidence="8">1.14.12.1</ecNumber>
    </submittedName>
</protein>
<dbReference type="EMBL" id="FWFL01000002">
    <property type="protein sequence ID" value="SLN22057.1"/>
    <property type="molecule type" value="Genomic_DNA"/>
</dbReference>
<dbReference type="GO" id="GO:0005506">
    <property type="term" value="F:iron ion binding"/>
    <property type="evidence" value="ECO:0007669"/>
    <property type="project" value="InterPro"/>
</dbReference>
<evidence type="ECO:0000256" key="5">
    <source>
        <dbReference type="ARBA" id="ARBA00023004"/>
    </source>
</evidence>
<feature type="domain" description="Rieske" evidence="7">
    <location>
        <begin position="59"/>
        <end position="167"/>
    </location>
</feature>
<evidence type="ECO:0000313" key="9">
    <source>
        <dbReference type="Proteomes" id="UP000193827"/>
    </source>
</evidence>
<dbReference type="Gene3D" id="2.102.10.10">
    <property type="entry name" value="Rieske [2Fe-2S] iron-sulphur domain"/>
    <property type="match status" value="1"/>
</dbReference>
<comment type="cofactor">
    <cofactor evidence="1">
        <name>Fe cation</name>
        <dbReference type="ChEBI" id="CHEBI:24875"/>
    </cofactor>
</comment>
<evidence type="ECO:0000313" key="8">
    <source>
        <dbReference type="EMBL" id="SLN22057.1"/>
    </source>
</evidence>
<evidence type="ECO:0000256" key="1">
    <source>
        <dbReference type="ARBA" id="ARBA00001962"/>
    </source>
</evidence>
<dbReference type="OrthoDB" id="7456916at2"/>
<name>A0A1Y5RP27_9RHOB</name>
<dbReference type="RefSeq" id="WP_085891487.1">
    <property type="nucleotide sequence ID" value="NZ_FWFL01000002.1"/>
</dbReference>
<dbReference type="EC" id="1.14.12.1" evidence="8"/>
<evidence type="ECO:0000259" key="7">
    <source>
        <dbReference type="PROSITE" id="PS51296"/>
    </source>
</evidence>
<sequence length="393" mass="44712">MENDGIFSDHTDAPLASVLDALQSASATPFDHAHPIPAAVNHSAEFYIHERNKLFMQEWICIGRADEIAGAGDYLTHQVTGVPVLIVRQADGSIKGFVNACAHRFACLVPDKKGTTKRFTCPYHAWTYDLNGTLVRAPYMEMKEGFDRSEHRLRRLCTEVWEGFVYVSLSERPKSLADALEPLRANVVGRYDMACYQTVMREEMIWNANWKNLIENFTESYHVPMAHKKTFAKHGKPLEKYICGEDSDHFGYHRAPQQAETGSGAAHPGNTRLKGEWRRMMVDFCVFPCHLVTVMPDYLWYISVQPEGIGRFRATWGVGIPPEILADIPAGDYDRWLNNLRDYMNVANNEDKLLVEALYRGTASTHLPRGTLHPIERNLWQFTRYLARLCCGG</sequence>
<keyword evidence="5" id="KW-0408">Iron</keyword>
<dbReference type="Gene3D" id="3.90.380.10">
    <property type="entry name" value="Naphthalene 1,2-dioxygenase Alpha Subunit, Chain A, domain 1"/>
    <property type="match status" value="2"/>
</dbReference>
<dbReference type="Pfam" id="PF00355">
    <property type="entry name" value="Rieske"/>
    <property type="match status" value="1"/>
</dbReference>
<dbReference type="AlphaFoldDB" id="A0A1Y5RP27"/>
<dbReference type="SUPFAM" id="SSF55961">
    <property type="entry name" value="Bet v1-like"/>
    <property type="match status" value="1"/>
</dbReference>
<dbReference type="PRINTS" id="PR00090">
    <property type="entry name" value="RNGDIOXGNASE"/>
</dbReference>
<dbReference type="GO" id="GO:0018618">
    <property type="term" value="F:anthranilate 1,2-dioxygenase (deaminating, decarboxylating) activity"/>
    <property type="evidence" value="ECO:0007669"/>
    <property type="project" value="UniProtKB-EC"/>
</dbReference>
<dbReference type="GO" id="GO:0051537">
    <property type="term" value="F:2 iron, 2 sulfur cluster binding"/>
    <property type="evidence" value="ECO:0007669"/>
    <property type="project" value="UniProtKB-KW"/>
</dbReference>
<accession>A0A1Y5RP27</accession>
<evidence type="ECO:0000256" key="3">
    <source>
        <dbReference type="ARBA" id="ARBA00022723"/>
    </source>
</evidence>
<reference evidence="8 9" key="1">
    <citation type="submission" date="2017-03" db="EMBL/GenBank/DDBJ databases">
        <authorList>
            <person name="Afonso C.L."/>
            <person name="Miller P.J."/>
            <person name="Scott M.A."/>
            <person name="Spackman E."/>
            <person name="Goraichik I."/>
            <person name="Dimitrov K.M."/>
            <person name="Suarez D.L."/>
            <person name="Swayne D.E."/>
        </authorList>
    </citation>
    <scope>NUCLEOTIDE SEQUENCE [LARGE SCALE GENOMIC DNA]</scope>
    <source>
        <strain evidence="8 9">CECT 8287</strain>
    </source>
</reference>
<proteinExistence type="predicted"/>
<evidence type="ECO:0000256" key="6">
    <source>
        <dbReference type="ARBA" id="ARBA00023014"/>
    </source>
</evidence>
<keyword evidence="8" id="KW-0223">Dioxygenase</keyword>
<keyword evidence="6" id="KW-0411">Iron-sulfur</keyword>
<dbReference type="PANTHER" id="PTHR43756:SF5">
    <property type="entry name" value="CHOLINE MONOOXYGENASE, CHLOROPLASTIC"/>
    <property type="match status" value="1"/>
</dbReference>
<dbReference type="CDD" id="cd03469">
    <property type="entry name" value="Rieske_RO_Alpha_N"/>
    <property type="match status" value="1"/>
</dbReference>
<keyword evidence="9" id="KW-1185">Reference proteome</keyword>
<keyword evidence="2" id="KW-0001">2Fe-2S</keyword>
<evidence type="ECO:0000256" key="2">
    <source>
        <dbReference type="ARBA" id="ARBA00022714"/>
    </source>
</evidence>
<dbReference type="InterPro" id="IPR001663">
    <property type="entry name" value="Rng_hydr_dOase-A"/>
</dbReference>
<dbReference type="Proteomes" id="UP000193827">
    <property type="component" value="Unassembled WGS sequence"/>
</dbReference>
<dbReference type="InterPro" id="IPR017941">
    <property type="entry name" value="Rieske_2Fe-2S"/>
</dbReference>
<dbReference type="CDD" id="cd08885">
    <property type="entry name" value="RHO_alpha_C_1"/>
    <property type="match status" value="1"/>
</dbReference>
<dbReference type="Pfam" id="PF00848">
    <property type="entry name" value="Ring_hydroxyl_A"/>
    <property type="match status" value="1"/>
</dbReference>
<keyword evidence="3" id="KW-0479">Metal-binding</keyword>
<dbReference type="PANTHER" id="PTHR43756">
    <property type="entry name" value="CHOLINE MONOOXYGENASE, CHLOROPLASTIC"/>
    <property type="match status" value="1"/>
</dbReference>
<dbReference type="PROSITE" id="PS51296">
    <property type="entry name" value="RIESKE"/>
    <property type="match status" value="1"/>
</dbReference>
<dbReference type="InterPro" id="IPR036922">
    <property type="entry name" value="Rieske_2Fe-2S_sf"/>
</dbReference>
<dbReference type="SUPFAM" id="SSF50022">
    <property type="entry name" value="ISP domain"/>
    <property type="match status" value="1"/>
</dbReference>